<comment type="caution">
    <text evidence="1">The sequence shown here is derived from an EMBL/GenBank/DDBJ whole genome shotgun (WGS) entry which is preliminary data.</text>
</comment>
<dbReference type="AlphaFoldDB" id="A0AAV8ZJW5"/>
<dbReference type="InterPro" id="IPR016035">
    <property type="entry name" value="Acyl_Trfase/lysoPLipase"/>
</dbReference>
<sequence length="108" mass="12050">MLLQKNLLGKGVNILDTFLNKTPNNENNEILGSVVVQIGIIDTLQLLEIKPRDSLGYSFGVLVAAYYNGHITLEETINCAFVINKFLNDVNKLCNTKKQNIIQVRCAN</sequence>
<organism evidence="1 2">
    <name type="scientific">Rhamnusium bicolor</name>
    <dbReference type="NCBI Taxonomy" id="1586634"/>
    <lineage>
        <taxon>Eukaryota</taxon>
        <taxon>Metazoa</taxon>
        <taxon>Ecdysozoa</taxon>
        <taxon>Arthropoda</taxon>
        <taxon>Hexapoda</taxon>
        <taxon>Insecta</taxon>
        <taxon>Pterygota</taxon>
        <taxon>Neoptera</taxon>
        <taxon>Endopterygota</taxon>
        <taxon>Coleoptera</taxon>
        <taxon>Polyphaga</taxon>
        <taxon>Cucujiformia</taxon>
        <taxon>Chrysomeloidea</taxon>
        <taxon>Cerambycidae</taxon>
        <taxon>Lepturinae</taxon>
        <taxon>Rhagiini</taxon>
        <taxon>Rhamnusium</taxon>
    </lineage>
</organism>
<accession>A0AAV8ZJW5</accession>
<dbReference type="Proteomes" id="UP001162156">
    <property type="component" value="Unassembled WGS sequence"/>
</dbReference>
<dbReference type="GO" id="GO:0016740">
    <property type="term" value="F:transferase activity"/>
    <property type="evidence" value="ECO:0007669"/>
    <property type="project" value="InterPro"/>
</dbReference>
<evidence type="ECO:0000313" key="1">
    <source>
        <dbReference type="EMBL" id="KAJ8963949.1"/>
    </source>
</evidence>
<dbReference type="EMBL" id="JANEYF010001459">
    <property type="protein sequence ID" value="KAJ8963949.1"/>
    <property type="molecule type" value="Genomic_DNA"/>
</dbReference>
<name>A0AAV8ZJW5_9CUCU</name>
<dbReference type="SUPFAM" id="SSF52151">
    <property type="entry name" value="FabD/lysophospholipase-like"/>
    <property type="match status" value="1"/>
</dbReference>
<keyword evidence="2" id="KW-1185">Reference proteome</keyword>
<protein>
    <submittedName>
        <fullName evidence="1">Uncharacterized protein</fullName>
    </submittedName>
</protein>
<proteinExistence type="predicted"/>
<evidence type="ECO:0000313" key="2">
    <source>
        <dbReference type="Proteomes" id="UP001162156"/>
    </source>
</evidence>
<reference evidence="1" key="1">
    <citation type="journal article" date="2023" name="Insect Mol. Biol.">
        <title>Genome sequencing provides insights into the evolution of gene families encoding plant cell wall-degrading enzymes in longhorned beetles.</title>
        <authorList>
            <person name="Shin N.R."/>
            <person name="Okamura Y."/>
            <person name="Kirsch R."/>
            <person name="Pauchet Y."/>
        </authorList>
    </citation>
    <scope>NUCLEOTIDE SEQUENCE</scope>
    <source>
        <strain evidence="1">RBIC_L_NR</strain>
    </source>
</reference>
<gene>
    <name evidence="1" type="ORF">NQ314_005280</name>
</gene>
<dbReference type="Gene3D" id="3.40.366.10">
    <property type="entry name" value="Malonyl-Coenzyme A Acyl Carrier Protein, domain 2"/>
    <property type="match status" value="1"/>
</dbReference>
<dbReference type="InterPro" id="IPR001227">
    <property type="entry name" value="Ac_transferase_dom_sf"/>
</dbReference>